<keyword evidence="1" id="KW-0812">Transmembrane</keyword>
<comment type="caution">
    <text evidence="2">The sequence shown here is derived from an EMBL/GenBank/DDBJ whole genome shotgun (WGS) entry which is preliminary data.</text>
</comment>
<dbReference type="EMBL" id="BAABDE010000025">
    <property type="protein sequence ID" value="GAA3824082.1"/>
    <property type="molecule type" value="Genomic_DNA"/>
</dbReference>
<dbReference type="Proteomes" id="UP001501009">
    <property type="component" value="Unassembled WGS sequence"/>
</dbReference>
<gene>
    <name evidence="2" type="ORF">GCM10022403_066900</name>
</gene>
<sequence length="287" mass="31519">MTKPASRYWASLTDSRPEVWDRLVEQGRRRDLPLWRRYLASLLDVEAVGRGGGAAQAPEQELLERDPPASTVYYTLDRTVAVGTTPPVRRRAWRITGFALAALLVIATAFGVSRLLPGPTLVTPMTPIVPPALPPVGYHMVKDPVGYRLDVPLGWTRAQKEASLTPVVFYDSPDRDRELQIFQISESSPAKSLDLAEKDPSYGFARQPGYAAIQRTSGDNWSELAYYYTPVDEGVTLVIDHRFEAADGTLYAIRSAGLQGVGLDPVREPLDVAVASFCPVDAHCPAV</sequence>
<protein>
    <submittedName>
        <fullName evidence="2">Uncharacterized protein</fullName>
    </submittedName>
</protein>
<name>A0ABP7IPZ7_9ACTN</name>
<evidence type="ECO:0000256" key="1">
    <source>
        <dbReference type="SAM" id="Phobius"/>
    </source>
</evidence>
<keyword evidence="1" id="KW-0472">Membrane</keyword>
<organism evidence="2 3">
    <name type="scientific">Streptomyces coacervatus</name>
    <dbReference type="NCBI Taxonomy" id="647381"/>
    <lineage>
        <taxon>Bacteria</taxon>
        <taxon>Bacillati</taxon>
        <taxon>Actinomycetota</taxon>
        <taxon>Actinomycetes</taxon>
        <taxon>Kitasatosporales</taxon>
        <taxon>Streptomycetaceae</taxon>
        <taxon>Streptomyces</taxon>
    </lineage>
</organism>
<reference evidence="3" key="1">
    <citation type="journal article" date="2019" name="Int. J. Syst. Evol. Microbiol.">
        <title>The Global Catalogue of Microorganisms (GCM) 10K type strain sequencing project: providing services to taxonomists for standard genome sequencing and annotation.</title>
        <authorList>
            <consortium name="The Broad Institute Genomics Platform"/>
            <consortium name="The Broad Institute Genome Sequencing Center for Infectious Disease"/>
            <person name="Wu L."/>
            <person name="Ma J."/>
        </authorList>
    </citation>
    <scope>NUCLEOTIDE SEQUENCE [LARGE SCALE GENOMIC DNA]</scope>
    <source>
        <strain evidence="3">JCM 17138</strain>
    </source>
</reference>
<dbReference type="RefSeq" id="WP_275773131.1">
    <property type="nucleotide sequence ID" value="NZ_BAABDE010000025.1"/>
</dbReference>
<proteinExistence type="predicted"/>
<keyword evidence="3" id="KW-1185">Reference proteome</keyword>
<accession>A0ABP7IPZ7</accession>
<keyword evidence="1" id="KW-1133">Transmembrane helix</keyword>
<evidence type="ECO:0000313" key="3">
    <source>
        <dbReference type="Proteomes" id="UP001501009"/>
    </source>
</evidence>
<evidence type="ECO:0000313" key="2">
    <source>
        <dbReference type="EMBL" id="GAA3824082.1"/>
    </source>
</evidence>
<feature type="transmembrane region" description="Helical" evidence="1">
    <location>
        <begin position="95"/>
        <end position="116"/>
    </location>
</feature>